<keyword evidence="4" id="KW-0496">Mitochondrion</keyword>
<feature type="compositionally biased region" description="Basic and acidic residues" evidence="9">
    <location>
        <begin position="334"/>
        <end position="348"/>
    </location>
</feature>
<feature type="domain" description="Tim44-like" evidence="10">
    <location>
        <begin position="138"/>
        <end position="287"/>
    </location>
</feature>
<keyword evidence="11" id="KW-1185">Reference proteome</keyword>
<dbReference type="GO" id="GO:0005739">
    <property type="term" value="C:mitochondrion"/>
    <property type="evidence" value="ECO:0007669"/>
    <property type="project" value="UniProtKB-SubCell"/>
</dbReference>
<evidence type="ECO:0000256" key="6">
    <source>
        <dbReference type="ARBA" id="ARBA00038073"/>
    </source>
</evidence>
<dbReference type="PANTHER" id="PTHR28554:SF1">
    <property type="entry name" value="LARGE RIBOSOMAL SUBUNIT PROTEIN ML45"/>
    <property type="match status" value="1"/>
</dbReference>
<dbReference type="RefSeq" id="XP_022315326.1">
    <property type="nucleotide sequence ID" value="XM_022459618.1"/>
</dbReference>
<dbReference type="InterPro" id="IPR051975">
    <property type="entry name" value="mtLSU_mL45"/>
</dbReference>
<evidence type="ECO:0000256" key="1">
    <source>
        <dbReference type="ARBA" id="ARBA00004173"/>
    </source>
</evidence>
<feature type="compositionally biased region" description="Polar residues" evidence="9">
    <location>
        <begin position="349"/>
        <end position="364"/>
    </location>
</feature>
<dbReference type="KEGG" id="cvn:111119427"/>
<evidence type="ECO:0000256" key="9">
    <source>
        <dbReference type="SAM" id="MobiDB-lite"/>
    </source>
</evidence>
<organism evidence="11 12">
    <name type="scientific">Crassostrea virginica</name>
    <name type="common">Eastern oyster</name>
    <dbReference type="NCBI Taxonomy" id="6565"/>
    <lineage>
        <taxon>Eukaryota</taxon>
        <taxon>Metazoa</taxon>
        <taxon>Spiralia</taxon>
        <taxon>Lophotrochozoa</taxon>
        <taxon>Mollusca</taxon>
        <taxon>Bivalvia</taxon>
        <taxon>Autobranchia</taxon>
        <taxon>Pteriomorphia</taxon>
        <taxon>Ostreida</taxon>
        <taxon>Ostreoidea</taxon>
        <taxon>Ostreidae</taxon>
        <taxon>Crassostrea</taxon>
    </lineage>
</organism>
<feature type="region of interest" description="Disordered" evidence="9">
    <location>
        <begin position="304"/>
        <end position="364"/>
    </location>
</feature>
<evidence type="ECO:0000256" key="3">
    <source>
        <dbReference type="ARBA" id="ARBA00022980"/>
    </source>
</evidence>
<keyword evidence="2" id="KW-0809">Transit peptide</keyword>
<proteinExistence type="inferred from homology"/>
<keyword evidence="5" id="KW-0687">Ribonucleoprotein</keyword>
<dbReference type="InterPro" id="IPR032710">
    <property type="entry name" value="NTF2-like_dom_sf"/>
</dbReference>
<evidence type="ECO:0000256" key="5">
    <source>
        <dbReference type="ARBA" id="ARBA00023274"/>
    </source>
</evidence>
<reference evidence="12" key="2">
    <citation type="submission" date="2025-08" db="UniProtKB">
        <authorList>
            <consortium name="RefSeq"/>
        </authorList>
    </citation>
    <scope>IDENTIFICATION</scope>
    <source>
        <tissue evidence="12">Whole sample</tissue>
    </source>
</reference>
<dbReference type="Proteomes" id="UP000694844">
    <property type="component" value="Chromosome 1"/>
</dbReference>
<evidence type="ECO:0000313" key="12">
    <source>
        <dbReference type="RefSeq" id="XP_022315326.1"/>
    </source>
</evidence>
<dbReference type="PANTHER" id="PTHR28554">
    <property type="entry name" value="39S RIBOSOMAL PROTEIN L45, MITOCHONDRIAL"/>
    <property type="match status" value="1"/>
</dbReference>
<dbReference type="AlphaFoldDB" id="A0A8B8CLT0"/>
<sequence length="364" mass="42724">MANMRTFMMIAHRGSYNRLAASVQLLQNGAATFPCFKSQERSKFSSPQMPPNPVVKFKKERARKIMKQPHEFIEEKPDKYKVRQPNHVYTMQREIGITTFGDVMNRHIPLERDSKHLLTAKERVTASRKDLGERIRKIRSIRLIKKYDVTFNMKEFLATAHYIYIQSHKCIERIRENQDELMEYVNQYVYGQMTKGMMDKTLQWEFIESLEQPKVVSAGVGSVLSKDNIFGQLTVRFHTLQKLAIYNRFGRLIYGDSEKPRYVLEYVVFEKHVSDTEGKWRIVGKVTPEWKSSSSFTFLHTWKEDSEQPAGEGDQEKETEPYVIHRYNPEYPDEMTKSSLEEMKHEQTDSVNNLSAQNNNISKV</sequence>
<dbReference type="SMART" id="SM00978">
    <property type="entry name" value="Tim44"/>
    <property type="match status" value="1"/>
</dbReference>
<dbReference type="GO" id="GO:1990904">
    <property type="term" value="C:ribonucleoprotein complex"/>
    <property type="evidence" value="ECO:0007669"/>
    <property type="project" value="UniProtKB-KW"/>
</dbReference>
<evidence type="ECO:0000313" key="11">
    <source>
        <dbReference type="Proteomes" id="UP000694844"/>
    </source>
</evidence>
<comment type="subcellular location">
    <subcellularLocation>
        <location evidence="1">Mitochondrion</location>
    </subcellularLocation>
</comment>
<evidence type="ECO:0000259" key="10">
    <source>
        <dbReference type="SMART" id="SM00978"/>
    </source>
</evidence>
<evidence type="ECO:0000256" key="2">
    <source>
        <dbReference type="ARBA" id="ARBA00022946"/>
    </source>
</evidence>
<evidence type="ECO:0000256" key="4">
    <source>
        <dbReference type="ARBA" id="ARBA00023128"/>
    </source>
</evidence>
<name>A0A8B8CLT0_CRAVI</name>
<dbReference type="GeneID" id="111119427"/>
<gene>
    <name evidence="12" type="primary">LOC111119427</name>
</gene>
<dbReference type="OrthoDB" id="19619at2759"/>
<dbReference type="InterPro" id="IPR007379">
    <property type="entry name" value="Tim44-like_dom"/>
</dbReference>
<keyword evidence="3" id="KW-0689">Ribosomal protein</keyword>
<evidence type="ECO:0000256" key="8">
    <source>
        <dbReference type="ARBA" id="ARBA00043031"/>
    </source>
</evidence>
<dbReference type="Pfam" id="PF04280">
    <property type="entry name" value="Tim44"/>
    <property type="match status" value="1"/>
</dbReference>
<accession>A0A8B8CLT0</accession>
<dbReference type="Gene3D" id="3.10.450.240">
    <property type="match status" value="1"/>
</dbReference>
<evidence type="ECO:0000256" key="7">
    <source>
        <dbReference type="ARBA" id="ARBA00039448"/>
    </source>
</evidence>
<reference evidence="11" key="1">
    <citation type="submission" date="2024-06" db="UniProtKB">
        <authorList>
            <consortium name="RefSeq"/>
        </authorList>
    </citation>
    <scope>NUCLEOTIDE SEQUENCE [LARGE SCALE GENOMIC DNA]</scope>
</reference>
<comment type="similarity">
    <text evidence="6">Belongs to the mitochondrion-specific ribosomal protein mL45 family.</text>
</comment>
<protein>
    <recommendedName>
        <fullName evidence="7">Large ribosomal subunit protein mL45</fullName>
    </recommendedName>
    <alternativeName>
        <fullName evidence="8">39S ribosomal protein L45, mitochondrial</fullName>
    </alternativeName>
</protein>
<dbReference type="GO" id="GO:0005840">
    <property type="term" value="C:ribosome"/>
    <property type="evidence" value="ECO:0007669"/>
    <property type="project" value="UniProtKB-KW"/>
</dbReference>
<dbReference type="SUPFAM" id="SSF54427">
    <property type="entry name" value="NTF2-like"/>
    <property type="match status" value="1"/>
</dbReference>